<feature type="domain" description="HTH myb-type" evidence="4">
    <location>
        <begin position="21"/>
        <end position="82"/>
    </location>
</feature>
<dbReference type="GO" id="GO:0000981">
    <property type="term" value="F:DNA-binding transcription factor activity, RNA polymerase II-specific"/>
    <property type="evidence" value="ECO:0007669"/>
    <property type="project" value="TreeGrafter"/>
</dbReference>
<dbReference type="PROSITE" id="PS51294">
    <property type="entry name" value="HTH_MYB"/>
    <property type="match status" value="2"/>
</dbReference>
<accession>A0AAU9IA77</accession>
<dbReference type="Pfam" id="PF00249">
    <property type="entry name" value="Myb_DNA-binding"/>
    <property type="match status" value="2"/>
</dbReference>
<dbReference type="Proteomes" id="UP001162131">
    <property type="component" value="Unassembled WGS sequence"/>
</dbReference>
<dbReference type="GO" id="GO:0005634">
    <property type="term" value="C:nucleus"/>
    <property type="evidence" value="ECO:0007669"/>
    <property type="project" value="TreeGrafter"/>
</dbReference>
<reference evidence="5" key="1">
    <citation type="submission" date="2021-09" db="EMBL/GenBank/DDBJ databases">
        <authorList>
            <consortium name="AG Swart"/>
            <person name="Singh M."/>
            <person name="Singh A."/>
            <person name="Seah K."/>
            <person name="Emmerich C."/>
        </authorList>
    </citation>
    <scope>NUCLEOTIDE SEQUENCE</scope>
    <source>
        <strain evidence="5">ATCC30299</strain>
    </source>
</reference>
<keyword evidence="2" id="KW-0238">DNA-binding</keyword>
<dbReference type="SUPFAM" id="SSF46689">
    <property type="entry name" value="Homeodomain-like"/>
    <property type="match status" value="1"/>
</dbReference>
<keyword evidence="6" id="KW-1185">Reference proteome</keyword>
<evidence type="ECO:0000256" key="1">
    <source>
        <dbReference type="ARBA" id="ARBA00022737"/>
    </source>
</evidence>
<keyword evidence="1" id="KW-0677">Repeat</keyword>
<dbReference type="PANTHER" id="PTHR45614:SF274">
    <property type="entry name" value="MYB-LIKE DNA-BINDING PROTEIN"/>
    <property type="match status" value="1"/>
</dbReference>
<dbReference type="InterPro" id="IPR009057">
    <property type="entry name" value="Homeodomain-like_sf"/>
</dbReference>
<dbReference type="InterPro" id="IPR001005">
    <property type="entry name" value="SANT/Myb"/>
</dbReference>
<dbReference type="Gene3D" id="1.10.10.60">
    <property type="entry name" value="Homeodomain-like"/>
    <property type="match status" value="2"/>
</dbReference>
<gene>
    <name evidence="5" type="ORF">BSTOLATCC_MIC5472</name>
</gene>
<dbReference type="AlphaFoldDB" id="A0AAU9IA77"/>
<dbReference type="CDD" id="cd00167">
    <property type="entry name" value="SANT"/>
    <property type="match status" value="2"/>
</dbReference>
<feature type="domain" description="Myb-like" evidence="3">
    <location>
        <begin position="79"/>
        <end position="129"/>
    </location>
</feature>
<evidence type="ECO:0000313" key="5">
    <source>
        <dbReference type="EMBL" id="CAG9312228.1"/>
    </source>
</evidence>
<evidence type="ECO:0008006" key="7">
    <source>
        <dbReference type="Google" id="ProtNLM"/>
    </source>
</evidence>
<feature type="domain" description="Myb-like" evidence="3">
    <location>
        <begin position="21"/>
        <end position="78"/>
    </location>
</feature>
<comment type="caution">
    <text evidence="5">The sequence shown here is derived from an EMBL/GenBank/DDBJ whole genome shotgun (WGS) entry which is preliminary data.</text>
</comment>
<dbReference type="InterPro" id="IPR017930">
    <property type="entry name" value="Myb_dom"/>
</dbReference>
<organism evidence="5 6">
    <name type="scientific">Blepharisma stoltei</name>
    <dbReference type="NCBI Taxonomy" id="1481888"/>
    <lineage>
        <taxon>Eukaryota</taxon>
        <taxon>Sar</taxon>
        <taxon>Alveolata</taxon>
        <taxon>Ciliophora</taxon>
        <taxon>Postciliodesmatophora</taxon>
        <taxon>Heterotrichea</taxon>
        <taxon>Heterotrichida</taxon>
        <taxon>Blepharismidae</taxon>
        <taxon>Blepharisma</taxon>
    </lineage>
</organism>
<dbReference type="GO" id="GO:0000978">
    <property type="term" value="F:RNA polymerase II cis-regulatory region sequence-specific DNA binding"/>
    <property type="evidence" value="ECO:0007669"/>
    <property type="project" value="TreeGrafter"/>
</dbReference>
<dbReference type="PROSITE" id="PS50090">
    <property type="entry name" value="MYB_LIKE"/>
    <property type="match status" value="2"/>
</dbReference>
<evidence type="ECO:0000313" key="6">
    <source>
        <dbReference type="Proteomes" id="UP001162131"/>
    </source>
</evidence>
<sequence>MVKVHLKLKSSQNSIVVCKDNLSKKRRSWTIQEDEAIKDLVHQIGTQQWAIVADRLNSMFDLPGRTGKQCRERWHNHLNPCVNKQAWSLDEEFLLFQSHLSLGNKWAEISKLLPGRTDNSIKNHFYSSLKRQYRKLNGMDGTREELKQCDEFLTSCIVSSILKRIKQKQNKIHEVEAEDNLASASTTEYGNFTPIGEDFDLIDYANYENQFCQEEEMYEEAWDFKDEMLMMPFEIFEN</sequence>
<evidence type="ECO:0000259" key="4">
    <source>
        <dbReference type="PROSITE" id="PS51294"/>
    </source>
</evidence>
<dbReference type="InterPro" id="IPR050560">
    <property type="entry name" value="MYB_TF"/>
</dbReference>
<dbReference type="EMBL" id="CAJZBQ010000005">
    <property type="protein sequence ID" value="CAG9312228.1"/>
    <property type="molecule type" value="Genomic_DNA"/>
</dbReference>
<evidence type="ECO:0000259" key="3">
    <source>
        <dbReference type="PROSITE" id="PS50090"/>
    </source>
</evidence>
<feature type="domain" description="HTH myb-type" evidence="4">
    <location>
        <begin position="83"/>
        <end position="133"/>
    </location>
</feature>
<evidence type="ECO:0000256" key="2">
    <source>
        <dbReference type="ARBA" id="ARBA00023125"/>
    </source>
</evidence>
<dbReference type="FunFam" id="1.10.10.60:FF:000010">
    <property type="entry name" value="Transcriptional activator Myb isoform A"/>
    <property type="match status" value="1"/>
</dbReference>
<protein>
    <recommendedName>
        <fullName evidence="7">Myb-like DNA-binding domain containing protein</fullName>
    </recommendedName>
</protein>
<proteinExistence type="predicted"/>
<dbReference type="PANTHER" id="PTHR45614">
    <property type="entry name" value="MYB PROTEIN-RELATED"/>
    <property type="match status" value="1"/>
</dbReference>
<dbReference type="SMART" id="SM00717">
    <property type="entry name" value="SANT"/>
    <property type="match status" value="2"/>
</dbReference>
<name>A0AAU9IA77_9CILI</name>